<dbReference type="EMBL" id="BAABJQ010000009">
    <property type="protein sequence ID" value="GAA5187526.1"/>
    <property type="molecule type" value="Genomic_DNA"/>
</dbReference>
<evidence type="ECO:0000256" key="2">
    <source>
        <dbReference type="PROSITE-ProRule" id="PRU00335"/>
    </source>
</evidence>
<reference evidence="5" key="1">
    <citation type="journal article" date="2019" name="Int. J. Syst. Evol. Microbiol.">
        <title>The Global Catalogue of Microorganisms (GCM) 10K type strain sequencing project: providing services to taxonomists for standard genome sequencing and annotation.</title>
        <authorList>
            <consortium name="The Broad Institute Genomics Platform"/>
            <consortium name="The Broad Institute Genome Sequencing Center for Infectious Disease"/>
            <person name="Wu L."/>
            <person name="Ma J."/>
        </authorList>
    </citation>
    <scope>NUCLEOTIDE SEQUENCE [LARGE SCALE GENOMIC DNA]</scope>
    <source>
        <strain evidence="5">JCM 18304</strain>
    </source>
</reference>
<comment type="caution">
    <text evidence="4">The sequence shown here is derived from an EMBL/GenBank/DDBJ whole genome shotgun (WGS) entry which is preliminary data.</text>
</comment>
<dbReference type="InterPro" id="IPR050109">
    <property type="entry name" value="HTH-type_TetR-like_transc_reg"/>
</dbReference>
<protein>
    <submittedName>
        <fullName evidence="4">TetR family transcriptional regulator</fullName>
    </submittedName>
</protein>
<dbReference type="PANTHER" id="PTHR30055:SF235">
    <property type="entry name" value="TRANSCRIPTIONAL REGULATORY PROTEIN"/>
    <property type="match status" value="1"/>
</dbReference>
<keyword evidence="5" id="KW-1185">Reference proteome</keyword>
<feature type="DNA-binding region" description="H-T-H motif" evidence="2">
    <location>
        <begin position="38"/>
        <end position="57"/>
    </location>
</feature>
<dbReference type="SUPFAM" id="SSF46689">
    <property type="entry name" value="Homeodomain-like"/>
    <property type="match status" value="1"/>
</dbReference>
<feature type="domain" description="HTH tetR-type" evidence="3">
    <location>
        <begin position="15"/>
        <end position="75"/>
    </location>
</feature>
<accession>A0ABP9RW00</accession>
<name>A0ABP9RW00_9ACTN</name>
<dbReference type="InterPro" id="IPR036271">
    <property type="entry name" value="Tet_transcr_reg_TetR-rel_C_sf"/>
</dbReference>
<evidence type="ECO:0000256" key="1">
    <source>
        <dbReference type="ARBA" id="ARBA00023125"/>
    </source>
</evidence>
<dbReference type="Pfam" id="PF17920">
    <property type="entry name" value="TetR_C_16"/>
    <property type="match status" value="1"/>
</dbReference>
<evidence type="ECO:0000259" key="3">
    <source>
        <dbReference type="PROSITE" id="PS50977"/>
    </source>
</evidence>
<dbReference type="PANTHER" id="PTHR30055">
    <property type="entry name" value="HTH-TYPE TRANSCRIPTIONAL REGULATOR RUTR"/>
    <property type="match status" value="1"/>
</dbReference>
<evidence type="ECO:0000313" key="5">
    <source>
        <dbReference type="Proteomes" id="UP001501570"/>
    </source>
</evidence>
<keyword evidence="1 2" id="KW-0238">DNA-binding</keyword>
<dbReference type="PRINTS" id="PR00455">
    <property type="entry name" value="HTHTETR"/>
</dbReference>
<dbReference type="InterPro" id="IPR009057">
    <property type="entry name" value="Homeodomain-like_sf"/>
</dbReference>
<dbReference type="Pfam" id="PF00440">
    <property type="entry name" value="TetR_N"/>
    <property type="match status" value="1"/>
</dbReference>
<dbReference type="RefSeq" id="WP_345630983.1">
    <property type="nucleotide sequence ID" value="NZ_BAABJQ010000009.1"/>
</dbReference>
<evidence type="ECO:0000313" key="4">
    <source>
        <dbReference type="EMBL" id="GAA5187526.1"/>
    </source>
</evidence>
<dbReference type="PROSITE" id="PS50977">
    <property type="entry name" value="HTH_TETR_2"/>
    <property type="match status" value="1"/>
</dbReference>
<dbReference type="Proteomes" id="UP001501570">
    <property type="component" value="Unassembled WGS sequence"/>
</dbReference>
<organism evidence="4 5">
    <name type="scientific">Rugosimonospora acidiphila</name>
    <dbReference type="NCBI Taxonomy" id="556531"/>
    <lineage>
        <taxon>Bacteria</taxon>
        <taxon>Bacillati</taxon>
        <taxon>Actinomycetota</taxon>
        <taxon>Actinomycetes</taxon>
        <taxon>Micromonosporales</taxon>
        <taxon>Micromonosporaceae</taxon>
        <taxon>Rugosimonospora</taxon>
    </lineage>
</organism>
<dbReference type="Gene3D" id="1.10.10.60">
    <property type="entry name" value="Homeodomain-like"/>
    <property type="match status" value="1"/>
</dbReference>
<proteinExistence type="predicted"/>
<sequence>MTDPSARPTRAQQRRQTEARILTEARQLFAELGYERTTIRAVARAAGVDAGLVMHYFGTKDELFSRAAMLPADELPTGSADQLAEALLDSVAKRLVSEPAASLAVLRSMLTNADAADRYRAAGQPQLSQIAAAIPTPDAELRANLLSAIVHGVIIERYLLRFGQLADASPEQIIDLLRPCFQTLATMPAPSSTDDPSTDGPSTD</sequence>
<dbReference type="InterPro" id="IPR041678">
    <property type="entry name" value="TetR_C_16"/>
</dbReference>
<dbReference type="Gene3D" id="1.10.357.10">
    <property type="entry name" value="Tetracycline Repressor, domain 2"/>
    <property type="match status" value="1"/>
</dbReference>
<dbReference type="SUPFAM" id="SSF48498">
    <property type="entry name" value="Tetracyclin repressor-like, C-terminal domain"/>
    <property type="match status" value="1"/>
</dbReference>
<dbReference type="InterPro" id="IPR001647">
    <property type="entry name" value="HTH_TetR"/>
</dbReference>
<gene>
    <name evidence="4" type="ORF">GCM10023322_36090</name>
</gene>